<sequence>MSHQSGANPPAKLQFPPGQWHTAEFNQAGKHQRPVIAESYSHSSEFVGGSLTECYNHKSGSGDLPVDVARRIKYLNK</sequence>
<reference evidence="1" key="1">
    <citation type="submission" date="2005-10" db="EMBL/GenBank/DDBJ databases">
        <authorList>
            <person name="Loftus B.J."/>
            <person name="Nene V.M."/>
            <person name="Hannick L.I."/>
            <person name="Bidwell S."/>
            <person name="Haas B."/>
            <person name="Amedeo P."/>
            <person name="Orvis J."/>
            <person name="Wortman J.R."/>
            <person name="White O.R."/>
            <person name="Salzberg S."/>
            <person name="Shumway M."/>
            <person name="Koo H."/>
            <person name="Zhao Y."/>
            <person name="Holmes M."/>
            <person name="Miller J."/>
            <person name="Schatz M."/>
            <person name="Pop M."/>
            <person name="Pai G."/>
            <person name="Utterback T."/>
            <person name="Rogers Y.-H."/>
            <person name="Kravitz S."/>
            <person name="Fraser C.M."/>
        </authorList>
    </citation>
    <scope>NUCLEOTIDE SEQUENCE</scope>
    <source>
        <strain evidence="1">Liverpool</strain>
    </source>
</reference>
<reference evidence="1" key="3">
    <citation type="submission" date="2012-09" db="EMBL/GenBank/DDBJ databases">
        <authorList>
            <consortium name="VectorBase"/>
        </authorList>
    </citation>
    <scope>NUCLEOTIDE SEQUENCE</scope>
    <source>
        <strain evidence="1">Liverpool</strain>
    </source>
</reference>
<protein>
    <submittedName>
        <fullName evidence="1">AAEL000183-PA</fullName>
    </submittedName>
</protein>
<proteinExistence type="predicted"/>
<evidence type="ECO:0000313" key="2">
    <source>
        <dbReference type="Proteomes" id="UP000682892"/>
    </source>
</evidence>
<dbReference type="Proteomes" id="UP000682892">
    <property type="component" value="Chromosome 3"/>
</dbReference>
<dbReference type="AlphaFoldDB" id="Q17Q07"/>
<dbReference type="HOGENOM" id="CLU_2640074_0_0_1"/>
<dbReference type="EMBL" id="CH477188">
    <property type="protein sequence ID" value="EAT48787.1"/>
    <property type="molecule type" value="Genomic_DNA"/>
</dbReference>
<evidence type="ECO:0000313" key="1">
    <source>
        <dbReference type="EMBL" id="EAT48787.1"/>
    </source>
</evidence>
<dbReference type="PaxDb" id="7159-AAEL000183-PA"/>
<name>Q17Q07_AEDAE</name>
<accession>Q17Q07</accession>
<organism evidence="1 2">
    <name type="scientific">Aedes aegypti</name>
    <name type="common">Yellowfever mosquito</name>
    <name type="synonym">Culex aegypti</name>
    <dbReference type="NCBI Taxonomy" id="7159"/>
    <lineage>
        <taxon>Eukaryota</taxon>
        <taxon>Metazoa</taxon>
        <taxon>Ecdysozoa</taxon>
        <taxon>Arthropoda</taxon>
        <taxon>Hexapoda</taxon>
        <taxon>Insecta</taxon>
        <taxon>Pterygota</taxon>
        <taxon>Neoptera</taxon>
        <taxon>Endopterygota</taxon>
        <taxon>Diptera</taxon>
        <taxon>Nematocera</taxon>
        <taxon>Culicoidea</taxon>
        <taxon>Culicidae</taxon>
        <taxon>Culicinae</taxon>
        <taxon>Aedini</taxon>
        <taxon>Aedes</taxon>
        <taxon>Stegomyia</taxon>
    </lineage>
</organism>
<reference evidence="1" key="2">
    <citation type="journal article" date="2007" name="Science">
        <title>Genome sequence of Aedes aegypti, a major arbovirus vector.</title>
        <authorList>
            <person name="Nene V."/>
            <person name="Wortman J.R."/>
            <person name="Lawson D."/>
            <person name="Haas B."/>
            <person name="Kodira C."/>
            <person name="Tu Z.J."/>
            <person name="Loftus B."/>
            <person name="Xi Z."/>
            <person name="Megy K."/>
            <person name="Grabherr M."/>
            <person name="Ren Q."/>
            <person name="Zdobnov E.M."/>
            <person name="Lobo N.F."/>
            <person name="Campbell K.S."/>
            <person name="Brown S.E."/>
            <person name="Bonaldo M.F."/>
            <person name="Zhu J."/>
            <person name="Sinkins S.P."/>
            <person name="Hogenkamp D.G."/>
            <person name="Amedeo P."/>
            <person name="Arensburger P."/>
            <person name="Atkinson P.W."/>
            <person name="Bidwell S."/>
            <person name="Biedler J."/>
            <person name="Birney E."/>
            <person name="Bruggner R.V."/>
            <person name="Costas J."/>
            <person name="Coy M.R."/>
            <person name="Crabtree J."/>
            <person name="Crawford M."/>
            <person name="Debruyn B."/>
            <person name="Decaprio D."/>
            <person name="Eiglmeier K."/>
            <person name="Eisenstadt E."/>
            <person name="El-Dorry H."/>
            <person name="Gelbart W.M."/>
            <person name="Gomes S.L."/>
            <person name="Hammond M."/>
            <person name="Hannick L.I."/>
            <person name="Hogan J.R."/>
            <person name="Holmes M.H."/>
            <person name="Jaffe D."/>
            <person name="Johnston J.S."/>
            <person name="Kennedy R.C."/>
            <person name="Koo H."/>
            <person name="Kravitz S."/>
            <person name="Kriventseva E.V."/>
            <person name="Kulp D."/>
            <person name="Labutti K."/>
            <person name="Lee E."/>
            <person name="Li S."/>
            <person name="Lovin D.D."/>
            <person name="Mao C."/>
            <person name="Mauceli E."/>
            <person name="Menck C.F."/>
            <person name="Miller J.R."/>
            <person name="Montgomery P."/>
            <person name="Mori A."/>
            <person name="Nascimento A.L."/>
            <person name="Naveira H.F."/>
            <person name="Nusbaum C."/>
            <person name="O'leary S."/>
            <person name="Orvis J."/>
            <person name="Pertea M."/>
            <person name="Quesneville H."/>
            <person name="Reidenbach K.R."/>
            <person name="Rogers Y.H."/>
            <person name="Roth C.W."/>
            <person name="Schneider J.R."/>
            <person name="Schatz M."/>
            <person name="Shumway M."/>
            <person name="Stanke M."/>
            <person name="Stinson E.O."/>
            <person name="Tubio J.M."/>
            <person name="Vanzee J.P."/>
            <person name="Verjovski-Almeida S."/>
            <person name="Werner D."/>
            <person name="White O."/>
            <person name="Wyder S."/>
            <person name="Zeng Q."/>
            <person name="Zhao Q."/>
            <person name="Zhao Y."/>
            <person name="Hill C.A."/>
            <person name="Raikhel A.S."/>
            <person name="Soares M.B."/>
            <person name="Knudson D.L."/>
            <person name="Lee N.H."/>
            <person name="Galagan J."/>
            <person name="Salzberg S.L."/>
            <person name="Paulsen I.T."/>
            <person name="Dimopoulos G."/>
            <person name="Collins F.H."/>
            <person name="Birren B."/>
            <person name="Fraser-Liggett C.M."/>
            <person name="Severson D.W."/>
        </authorList>
    </citation>
    <scope>NUCLEOTIDE SEQUENCE [LARGE SCALE GENOMIC DNA]</scope>
    <source>
        <strain evidence="1">Liverpool</strain>
    </source>
</reference>
<gene>
    <name evidence="1" type="ORF">AaeL_AAEL000183</name>
</gene>